<dbReference type="PANTHER" id="PTHR13457:SF1">
    <property type="entry name" value="HEAT REPEAT-CONTAINING PROTEIN 1"/>
    <property type="match status" value="1"/>
</dbReference>
<reference evidence="14" key="1">
    <citation type="submission" date="2021-07" db="EMBL/GenBank/DDBJ databases">
        <title>Elsinoe batatas strain:CRI-CJ2 Genome sequencing and assembly.</title>
        <authorList>
            <person name="Huang L."/>
        </authorList>
    </citation>
    <scope>NUCLEOTIDE SEQUENCE</scope>
    <source>
        <strain evidence="14">CRI-CJ2</strain>
    </source>
</reference>
<keyword evidence="8 11" id="KW-0687">Ribonucleoprotein</keyword>
<evidence type="ECO:0000256" key="11">
    <source>
        <dbReference type="RuleBase" id="RU367065"/>
    </source>
</evidence>
<dbReference type="GO" id="GO:0045943">
    <property type="term" value="P:positive regulation of transcription by RNA polymerase I"/>
    <property type="evidence" value="ECO:0007669"/>
    <property type="project" value="TreeGrafter"/>
</dbReference>
<comment type="subunit">
    <text evidence="3 11">Component of the ribosomal small subunit (SSU) processome.</text>
</comment>
<feature type="repeat" description="HEAT" evidence="10">
    <location>
        <begin position="588"/>
        <end position="625"/>
    </location>
</feature>
<dbReference type="InterPro" id="IPR022125">
    <property type="entry name" value="U3snoRNP10_N"/>
</dbReference>
<evidence type="ECO:0000313" key="14">
    <source>
        <dbReference type="EMBL" id="KAG8630760.1"/>
    </source>
</evidence>
<dbReference type="InterPro" id="IPR021133">
    <property type="entry name" value="HEAT_type_2"/>
</dbReference>
<evidence type="ECO:0000256" key="10">
    <source>
        <dbReference type="PROSITE-ProRule" id="PRU00103"/>
    </source>
</evidence>
<dbReference type="SUPFAM" id="SSF48371">
    <property type="entry name" value="ARM repeat"/>
    <property type="match status" value="2"/>
</dbReference>
<evidence type="ECO:0000256" key="5">
    <source>
        <dbReference type="ARBA" id="ARBA00022517"/>
    </source>
</evidence>
<sequence>MASALQQQLAAIAEKSTNQLDLKAQRNQHSQSLLFDPKEAANQTFDTIYQVALDGFEDLCMLDARFTSYAHNLFSEQSKSEDRTQMTAAENEELDKVIHSFLGLVSGRLLLSPGQKAVEWLVRRFRIHENNTEYFILAFLPYHDKSIFPTALSILPKSRALSPALKFLQPYIKSLSTLPRHAVVYSAINNPSFFALLNRFALSTAKQGNQSASLLGFWASILAQAINGQLDAAQSGRPDIKRQREEEVLLRVIPVLQEASQISDVTELFLGCCMIAVILATKIDLKDDVLDALMDTISSSWTKQTFNDGIACLSVMAQEKSSVDLPKATARKLLNTPQIFEKLEACSKRYPVDRLSTGIAATFVKGRRPKGSGDHSQLLVDYLGMSAVSENNKADILQAAIAGCSQKQSVHSIQNQDITSAITSVVQRSDSQSLIATCIRQKRFTSSTLEKFTGSPLQLDLSEVAEDGNGVDEEMQDQDILEMPEAAKVDIEALASELKATHSYLVPEAQNAYSSLSRTFAQCISHREDLDALSEKTKSMSGHDTMPFLSLMLKVWIVHPSAAVRRAALQVAKNIVSATGSQGDHQLVLPYVLCALQDEQELVRRSAAELVLEVKSSLKSADKAKVLANLTAVGKDDLYGPKTKAVKWMKPTDYYTVLTEAITGALEECVVDVGAIRRILAAAIDGSDDDIELKTSVRTSLYANLLSHAITTPVLQARVKLFDTLSEVGKAGSTAKKQLFVPALKAWIAASSAERAEICRIENVNRNTVDKAYMDLITGESEEEVDLLRSIIQGETDCSSDMCVLVTKRLRAIWSDLRDRDQTNLAEVFLNASLEDRADETTGDPSSNALTLLRQVRLSGDALVALLQGVHASASMPDTAPSTKRRRTSSSCSRGQDVNTEDMTKMIRRLTVVLELVESSKPERHPELLKYLFHALGDLQQVKSQLGSDLVYLQQMILGSLLAMVNTLKGTPASRMDRSALRTDLVVDSMRSTSSTQVHSSALLLIAALASWAPELVLHSVMPLFTFMSSSILRQGDDYSAHVIDQTVSQVIPPLVSSLRKKNQDLVTGAAELLLSFTAAFEHMPMHRRLQLFKQLITALGPEEALSAIIAMLFEKYPSDRRIPNFCAELASQYSPVTQIRAVIQYIDLVADALQPKRTVSEAIFSFDQTTDESVQEKAISLISSLSSFLNEGQLQHQVRSALTRNKDDMAAIEQATGAMIDRSVGFAKGTSAKGDLRSASNAVVTSALNLLPTAHFARAAVPLLDTPDESLGVRILDTLEARTNEVKTSDVNARVVLLETLPVICKLARSSASQVVQHGAIACVDRIVEKFGKKDTATSLEAARTLASPSILGHVSASIQIIAFFALATMVEVLRDDIISVLPTVVEHALFHLQQAVTTKPDPKLCDASLAFLTTALEYLPWTISKDSMGRIIQSSIDAAAHPDIAVPTRAARETFINLAAKSVDLKVLVGAIEASLEKGFESGNDGTEEMLNIIDKVVTLATKSSMSKHHSAILSILKQTFDLRARLSAASDEEKLDDEELEDLDKRRDAIMMKSIMKLNDATFRPFFASLVEWATEDNDEEAQTDRQLSLYTFLATFFDTLKSLVTSYSSFILEHTATALTSLSVATKSDRPLLARITAALTAAFTHDQDDFWAAPSHFGKIYPALVAQLQKSRSIAKEDSISIIPTVVELASAASSQDHLKELNSELLKMTRSRETHVRLAAVKAERALTERLGEDWLALLPEMLPFIGEVQEDEDEGVEREVLAWIKGIESVLGESLEGMLQ</sequence>
<evidence type="ECO:0000256" key="9">
    <source>
        <dbReference type="ARBA" id="ARBA00025076"/>
    </source>
</evidence>
<comment type="similarity">
    <text evidence="2 11">Belongs to the HEATR1/UTP10 family.</text>
</comment>
<gene>
    <name evidence="14" type="ORF">KVT40_002379</name>
</gene>
<dbReference type="GO" id="GO:0000462">
    <property type="term" value="P:maturation of SSU-rRNA from tricistronic rRNA transcript (SSU-rRNA, 5.8S rRNA, LSU-rRNA)"/>
    <property type="evidence" value="ECO:0007669"/>
    <property type="project" value="TreeGrafter"/>
</dbReference>
<evidence type="ECO:0000259" key="13">
    <source>
        <dbReference type="SMART" id="SM01036"/>
    </source>
</evidence>
<dbReference type="Proteomes" id="UP000809789">
    <property type="component" value="Unassembled WGS sequence"/>
</dbReference>
<dbReference type="Pfam" id="PF12397">
    <property type="entry name" value="U3snoRNP10"/>
    <property type="match status" value="1"/>
</dbReference>
<feature type="domain" description="BP28 C-terminal" evidence="13">
    <location>
        <begin position="1505"/>
        <end position="1655"/>
    </location>
</feature>
<dbReference type="PANTHER" id="PTHR13457">
    <property type="entry name" value="BAP28"/>
    <property type="match status" value="1"/>
</dbReference>
<dbReference type="InterPro" id="IPR011989">
    <property type="entry name" value="ARM-like"/>
</dbReference>
<keyword evidence="15" id="KW-1185">Reference proteome</keyword>
<dbReference type="EMBL" id="JAESVG020000002">
    <property type="protein sequence ID" value="KAG8630760.1"/>
    <property type="molecule type" value="Genomic_DNA"/>
</dbReference>
<evidence type="ECO:0000256" key="12">
    <source>
        <dbReference type="SAM" id="MobiDB-lite"/>
    </source>
</evidence>
<evidence type="ECO:0000256" key="7">
    <source>
        <dbReference type="ARBA" id="ARBA00023242"/>
    </source>
</evidence>
<comment type="subcellular location">
    <subcellularLocation>
        <location evidence="1 11">Nucleus</location>
        <location evidence="1 11">Nucleolus</location>
    </subcellularLocation>
</comment>
<dbReference type="SMART" id="SM01036">
    <property type="entry name" value="BP28CT"/>
    <property type="match status" value="1"/>
</dbReference>
<proteinExistence type="inferred from homology"/>
<dbReference type="OrthoDB" id="31183at2759"/>
<evidence type="ECO:0000256" key="6">
    <source>
        <dbReference type="ARBA" id="ARBA00022552"/>
    </source>
</evidence>
<comment type="caution">
    <text evidence="14">The sequence shown here is derived from an EMBL/GenBank/DDBJ whole genome shotgun (WGS) entry which is preliminary data.</text>
</comment>
<evidence type="ECO:0000256" key="4">
    <source>
        <dbReference type="ARBA" id="ARBA00015399"/>
    </source>
</evidence>
<dbReference type="Gene3D" id="1.25.10.10">
    <property type="entry name" value="Leucine-rich Repeat Variant"/>
    <property type="match status" value="2"/>
</dbReference>
<dbReference type="InterPro" id="IPR040191">
    <property type="entry name" value="UTP10"/>
</dbReference>
<organism evidence="14 15">
    <name type="scientific">Elsinoe batatas</name>
    <dbReference type="NCBI Taxonomy" id="2601811"/>
    <lineage>
        <taxon>Eukaryota</taxon>
        <taxon>Fungi</taxon>
        <taxon>Dikarya</taxon>
        <taxon>Ascomycota</taxon>
        <taxon>Pezizomycotina</taxon>
        <taxon>Dothideomycetes</taxon>
        <taxon>Dothideomycetidae</taxon>
        <taxon>Myriangiales</taxon>
        <taxon>Elsinoaceae</taxon>
        <taxon>Elsinoe</taxon>
    </lineage>
</organism>
<dbReference type="Pfam" id="PF23243">
    <property type="entry name" value="HEAT_HEATR1"/>
    <property type="match status" value="1"/>
</dbReference>
<dbReference type="InterPro" id="IPR012954">
    <property type="entry name" value="BP28_C_dom"/>
</dbReference>
<comment type="function">
    <text evidence="9">Involved in nucleolar processing of pre-18S ribosomal RNA. Involved in ribosome biosynthesis.</text>
</comment>
<evidence type="ECO:0000256" key="8">
    <source>
        <dbReference type="ARBA" id="ARBA00023274"/>
    </source>
</evidence>
<dbReference type="InterPro" id="IPR056473">
    <property type="entry name" value="HEAT_Utp10/HEAT1"/>
</dbReference>
<keyword evidence="5 11" id="KW-0690">Ribosome biogenesis</keyword>
<keyword evidence="6 11" id="KW-0698">rRNA processing</keyword>
<dbReference type="Pfam" id="PF08146">
    <property type="entry name" value="BP28CT"/>
    <property type="match status" value="1"/>
</dbReference>
<dbReference type="InterPro" id="IPR016024">
    <property type="entry name" value="ARM-type_fold"/>
</dbReference>
<evidence type="ECO:0000256" key="1">
    <source>
        <dbReference type="ARBA" id="ARBA00004604"/>
    </source>
</evidence>
<dbReference type="GO" id="GO:0030686">
    <property type="term" value="C:90S preribosome"/>
    <property type="evidence" value="ECO:0007669"/>
    <property type="project" value="TreeGrafter"/>
</dbReference>
<feature type="region of interest" description="Disordered" evidence="12">
    <location>
        <begin position="874"/>
        <end position="900"/>
    </location>
</feature>
<keyword evidence="7 11" id="KW-0539">Nucleus</keyword>
<protein>
    <recommendedName>
        <fullName evidence="4 11">U3 small nucleolar RNA-associated protein 10</fullName>
    </recommendedName>
</protein>
<dbReference type="GO" id="GO:0032040">
    <property type="term" value="C:small-subunit processome"/>
    <property type="evidence" value="ECO:0007669"/>
    <property type="project" value="TreeGrafter"/>
</dbReference>
<dbReference type="GO" id="GO:0034455">
    <property type="term" value="C:t-UTP complex"/>
    <property type="evidence" value="ECO:0007669"/>
    <property type="project" value="TreeGrafter"/>
</dbReference>
<evidence type="ECO:0000256" key="2">
    <source>
        <dbReference type="ARBA" id="ARBA00010559"/>
    </source>
</evidence>
<name>A0A8K0LAZ1_9PEZI</name>
<accession>A0A8K0LAZ1</accession>
<evidence type="ECO:0000256" key="3">
    <source>
        <dbReference type="ARBA" id="ARBA00011399"/>
    </source>
</evidence>
<evidence type="ECO:0000313" key="15">
    <source>
        <dbReference type="Proteomes" id="UP000809789"/>
    </source>
</evidence>
<dbReference type="PROSITE" id="PS50077">
    <property type="entry name" value="HEAT_REPEAT"/>
    <property type="match status" value="1"/>
</dbReference>
<dbReference type="GO" id="GO:0030515">
    <property type="term" value="F:snoRNA binding"/>
    <property type="evidence" value="ECO:0007669"/>
    <property type="project" value="TreeGrafter"/>
</dbReference>